<gene>
    <name evidence="2" type="ORF">CLAC_10990</name>
</gene>
<evidence type="ECO:0008006" key="4">
    <source>
        <dbReference type="Google" id="ProtNLM"/>
    </source>
</evidence>
<dbReference type="AlphaFoldDB" id="A0A0K2H418"/>
<evidence type="ECO:0000313" key="2">
    <source>
        <dbReference type="EMBL" id="ALA68703.1"/>
    </source>
</evidence>
<accession>A0A0K2H418</accession>
<feature type="signal peptide" evidence="1">
    <location>
        <begin position="1"/>
        <end position="37"/>
    </location>
</feature>
<feature type="chain" id="PRO_5038640321" description="Lipoprotein" evidence="1">
    <location>
        <begin position="38"/>
        <end position="192"/>
    </location>
</feature>
<name>A0A0K2H418_9CORY</name>
<dbReference type="PROSITE" id="PS51257">
    <property type="entry name" value="PROKAR_LIPOPROTEIN"/>
    <property type="match status" value="1"/>
</dbReference>
<dbReference type="EMBL" id="CP006841">
    <property type="protein sequence ID" value="ALA68703.1"/>
    <property type="molecule type" value="Genomic_DNA"/>
</dbReference>
<dbReference type="KEGG" id="clw:CLAC_10990"/>
<dbReference type="RefSeq" id="WP_245621872.1">
    <property type="nucleotide sequence ID" value="NZ_CP006841.1"/>
</dbReference>
<dbReference type="STRING" id="1408189.CLAC_10990"/>
<dbReference type="PATRIC" id="fig|1408189.4.peg.2213"/>
<sequence>MKNAMNTMRRRHRALDAGFFAAGACALVLGISACAPAGSGQEEASSSATSTAPVRVNPDAPALKEKLGAFNFIRTNDDGTMAMLATVHVKSVQDWVGLVDEKSQFSVLEKGKYIVQARGASGCSGVGSPAVEGLGTIGEVHASGDNSVDVWSTPAKIDSNSFTTVALIDEKGDLAACAKSVKWTEPTASNDS</sequence>
<keyword evidence="3" id="KW-1185">Reference proteome</keyword>
<proteinExistence type="predicted"/>
<dbReference type="Proteomes" id="UP000058446">
    <property type="component" value="Chromosome"/>
</dbReference>
<protein>
    <recommendedName>
        <fullName evidence="4">Lipoprotein</fullName>
    </recommendedName>
</protein>
<keyword evidence="1" id="KW-0732">Signal</keyword>
<evidence type="ECO:0000256" key="1">
    <source>
        <dbReference type="SAM" id="SignalP"/>
    </source>
</evidence>
<evidence type="ECO:0000313" key="3">
    <source>
        <dbReference type="Proteomes" id="UP000058446"/>
    </source>
</evidence>
<reference evidence="2 3" key="1">
    <citation type="submission" date="2013-10" db="EMBL/GenBank/DDBJ databases">
        <title>Complete genome sequence of Corynebacterium lactis DSM 45799(T), isolated from raw cow milk.</title>
        <authorList>
            <person name="Ruckert C."/>
            <person name="Albersmeier A."/>
            <person name="Lipski A."/>
            <person name="Kalinowski J."/>
        </authorList>
    </citation>
    <scope>NUCLEOTIDE SEQUENCE [LARGE SCALE GENOMIC DNA]</scope>
    <source>
        <strain evidence="2 3">RW2-5</strain>
    </source>
</reference>
<organism evidence="2 3">
    <name type="scientific">Corynebacterium lactis RW2-5</name>
    <dbReference type="NCBI Taxonomy" id="1408189"/>
    <lineage>
        <taxon>Bacteria</taxon>
        <taxon>Bacillati</taxon>
        <taxon>Actinomycetota</taxon>
        <taxon>Actinomycetes</taxon>
        <taxon>Mycobacteriales</taxon>
        <taxon>Corynebacteriaceae</taxon>
        <taxon>Corynebacterium</taxon>
    </lineage>
</organism>